<evidence type="ECO:0000313" key="1">
    <source>
        <dbReference type="EMBL" id="KEH31738.1"/>
    </source>
</evidence>
<accession>A0A072URP7</accession>
<proteinExistence type="predicted"/>
<dbReference type="AlphaFoldDB" id="A0A072URP7"/>
<dbReference type="EnsemblPlants" id="KEH31738">
    <property type="protein sequence ID" value="KEH31738"/>
    <property type="gene ID" value="MTR_4g104400"/>
</dbReference>
<keyword evidence="3" id="KW-1185">Reference proteome</keyword>
<reference evidence="2" key="3">
    <citation type="submission" date="2015-04" db="UniProtKB">
        <authorList>
            <consortium name="EnsemblPlants"/>
        </authorList>
    </citation>
    <scope>IDENTIFICATION</scope>
    <source>
        <strain evidence="2">cv. Jemalong A17</strain>
    </source>
</reference>
<dbReference type="HOGENOM" id="CLU_1596959_0_0_1"/>
<evidence type="ECO:0000313" key="3">
    <source>
        <dbReference type="Proteomes" id="UP000002051"/>
    </source>
</evidence>
<organism evidence="1 3">
    <name type="scientific">Medicago truncatula</name>
    <name type="common">Barrel medic</name>
    <name type="synonym">Medicago tribuloides</name>
    <dbReference type="NCBI Taxonomy" id="3880"/>
    <lineage>
        <taxon>Eukaryota</taxon>
        <taxon>Viridiplantae</taxon>
        <taxon>Streptophyta</taxon>
        <taxon>Embryophyta</taxon>
        <taxon>Tracheophyta</taxon>
        <taxon>Spermatophyta</taxon>
        <taxon>Magnoliopsida</taxon>
        <taxon>eudicotyledons</taxon>
        <taxon>Gunneridae</taxon>
        <taxon>Pentapetalae</taxon>
        <taxon>rosids</taxon>
        <taxon>fabids</taxon>
        <taxon>Fabales</taxon>
        <taxon>Fabaceae</taxon>
        <taxon>Papilionoideae</taxon>
        <taxon>50 kb inversion clade</taxon>
        <taxon>NPAAA clade</taxon>
        <taxon>Hologalegina</taxon>
        <taxon>IRL clade</taxon>
        <taxon>Trifolieae</taxon>
        <taxon>Medicago</taxon>
    </lineage>
</organism>
<dbReference type="Proteomes" id="UP000002051">
    <property type="component" value="Chromosome 4"/>
</dbReference>
<reference evidence="1 3" key="1">
    <citation type="journal article" date="2011" name="Nature">
        <title>The Medicago genome provides insight into the evolution of rhizobial symbioses.</title>
        <authorList>
            <person name="Young N.D."/>
            <person name="Debelle F."/>
            <person name="Oldroyd G.E."/>
            <person name="Geurts R."/>
            <person name="Cannon S.B."/>
            <person name="Udvardi M.K."/>
            <person name="Benedito V.A."/>
            <person name="Mayer K.F."/>
            <person name="Gouzy J."/>
            <person name="Schoof H."/>
            <person name="Van de Peer Y."/>
            <person name="Proost S."/>
            <person name="Cook D.R."/>
            <person name="Meyers B.C."/>
            <person name="Spannagl M."/>
            <person name="Cheung F."/>
            <person name="De Mita S."/>
            <person name="Krishnakumar V."/>
            <person name="Gundlach H."/>
            <person name="Zhou S."/>
            <person name="Mudge J."/>
            <person name="Bharti A.K."/>
            <person name="Murray J.D."/>
            <person name="Naoumkina M.A."/>
            <person name="Rosen B."/>
            <person name="Silverstein K.A."/>
            <person name="Tang H."/>
            <person name="Rombauts S."/>
            <person name="Zhao P.X."/>
            <person name="Zhou P."/>
            <person name="Barbe V."/>
            <person name="Bardou P."/>
            <person name="Bechner M."/>
            <person name="Bellec A."/>
            <person name="Berger A."/>
            <person name="Berges H."/>
            <person name="Bidwell S."/>
            <person name="Bisseling T."/>
            <person name="Choisne N."/>
            <person name="Couloux A."/>
            <person name="Denny R."/>
            <person name="Deshpande S."/>
            <person name="Dai X."/>
            <person name="Doyle J.J."/>
            <person name="Dudez A.M."/>
            <person name="Farmer A.D."/>
            <person name="Fouteau S."/>
            <person name="Franken C."/>
            <person name="Gibelin C."/>
            <person name="Gish J."/>
            <person name="Goldstein S."/>
            <person name="Gonzalez A.J."/>
            <person name="Green P.J."/>
            <person name="Hallab A."/>
            <person name="Hartog M."/>
            <person name="Hua A."/>
            <person name="Humphray S.J."/>
            <person name="Jeong D.H."/>
            <person name="Jing Y."/>
            <person name="Jocker A."/>
            <person name="Kenton S.M."/>
            <person name="Kim D.J."/>
            <person name="Klee K."/>
            <person name="Lai H."/>
            <person name="Lang C."/>
            <person name="Lin S."/>
            <person name="Macmil S.L."/>
            <person name="Magdelenat G."/>
            <person name="Matthews L."/>
            <person name="McCorrison J."/>
            <person name="Monaghan E.L."/>
            <person name="Mun J.H."/>
            <person name="Najar F.Z."/>
            <person name="Nicholson C."/>
            <person name="Noirot C."/>
            <person name="O'Bleness M."/>
            <person name="Paule C.R."/>
            <person name="Poulain J."/>
            <person name="Prion F."/>
            <person name="Qin B."/>
            <person name="Qu C."/>
            <person name="Retzel E.F."/>
            <person name="Riddle C."/>
            <person name="Sallet E."/>
            <person name="Samain S."/>
            <person name="Samson N."/>
            <person name="Sanders I."/>
            <person name="Saurat O."/>
            <person name="Scarpelli C."/>
            <person name="Schiex T."/>
            <person name="Segurens B."/>
            <person name="Severin A.J."/>
            <person name="Sherrier D.J."/>
            <person name="Shi R."/>
            <person name="Sims S."/>
            <person name="Singer S.R."/>
            <person name="Sinharoy S."/>
            <person name="Sterck L."/>
            <person name="Viollet A."/>
            <person name="Wang B.B."/>
            <person name="Wang K."/>
            <person name="Wang M."/>
            <person name="Wang X."/>
            <person name="Warfsmann J."/>
            <person name="Weissenbach J."/>
            <person name="White D.D."/>
            <person name="White J.D."/>
            <person name="Wiley G.B."/>
            <person name="Wincker P."/>
            <person name="Xing Y."/>
            <person name="Yang L."/>
            <person name="Yao Z."/>
            <person name="Ying F."/>
            <person name="Zhai J."/>
            <person name="Zhou L."/>
            <person name="Zuber A."/>
            <person name="Denarie J."/>
            <person name="Dixon R.A."/>
            <person name="May G.D."/>
            <person name="Schwartz D.C."/>
            <person name="Rogers J."/>
            <person name="Quetier F."/>
            <person name="Town C.D."/>
            <person name="Roe B.A."/>
        </authorList>
    </citation>
    <scope>NUCLEOTIDE SEQUENCE [LARGE SCALE GENOMIC DNA]</scope>
    <source>
        <strain evidence="1">A17</strain>
        <strain evidence="2 3">cv. Jemalong A17</strain>
    </source>
</reference>
<reference evidence="1 3" key="2">
    <citation type="journal article" date="2014" name="BMC Genomics">
        <title>An improved genome release (version Mt4.0) for the model legume Medicago truncatula.</title>
        <authorList>
            <person name="Tang H."/>
            <person name="Krishnakumar V."/>
            <person name="Bidwell S."/>
            <person name="Rosen B."/>
            <person name="Chan A."/>
            <person name="Zhou S."/>
            <person name="Gentzbittel L."/>
            <person name="Childs K.L."/>
            <person name="Yandell M."/>
            <person name="Gundlach H."/>
            <person name="Mayer K.F."/>
            <person name="Schwartz D.C."/>
            <person name="Town C.D."/>
        </authorList>
    </citation>
    <scope>GENOME REANNOTATION</scope>
    <source>
        <strain evidence="1">A17</strain>
        <strain evidence="2 3">cv. Jemalong A17</strain>
    </source>
</reference>
<protein>
    <submittedName>
        <fullName evidence="1 2">Uncharacterized protein</fullName>
    </submittedName>
</protein>
<name>A0A072URP7_MEDTR</name>
<gene>
    <name evidence="1" type="ordered locus">MTR_4g104400</name>
</gene>
<sequence>MNSNKRHKVNNGHNPLSDITNGGVAFRKLMPAKPGKHILKHKGGGLYGKENSEQLKENNVSTEYVSERGKENEVPHNTQVGELRDRRVSIQEMDLDTECNENGEVSEIPENASDYYSVGELRFICPWCGAIMWYEERVSKHTDTSNPEFSLCCMQGIIEIAPFKRLP</sequence>
<evidence type="ECO:0000313" key="2">
    <source>
        <dbReference type="EnsemblPlants" id="KEH31738"/>
    </source>
</evidence>
<dbReference type="EMBL" id="CM001220">
    <property type="protein sequence ID" value="KEH31738.1"/>
    <property type="molecule type" value="Genomic_DNA"/>
</dbReference>